<gene>
    <name evidence="16" type="ORF">HNQ65_001775</name>
</gene>
<evidence type="ECO:0000256" key="2">
    <source>
        <dbReference type="ARBA" id="ARBA00009810"/>
    </source>
</evidence>
<keyword evidence="3 11" id="KW-0813">Transport</keyword>
<evidence type="ECO:0000256" key="12">
    <source>
        <dbReference type="RuleBase" id="RU003357"/>
    </source>
</evidence>
<dbReference type="GO" id="GO:0009279">
    <property type="term" value="C:cell outer membrane"/>
    <property type="evidence" value="ECO:0007669"/>
    <property type="project" value="UniProtKB-SubCell"/>
</dbReference>
<dbReference type="SUPFAM" id="SSF56935">
    <property type="entry name" value="Porins"/>
    <property type="match status" value="1"/>
</dbReference>
<evidence type="ECO:0000313" key="16">
    <source>
        <dbReference type="EMBL" id="MBB5032198.1"/>
    </source>
</evidence>
<keyword evidence="7 12" id="KW-0798">TonB box</keyword>
<keyword evidence="17" id="KW-1185">Reference proteome</keyword>
<dbReference type="Pfam" id="PF07715">
    <property type="entry name" value="Plug"/>
    <property type="match status" value="1"/>
</dbReference>
<dbReference type="Proteomes" id="UP000590740">
    <property type="component" value="Unassembled WGS sequence"/>
</dbReference>
<keyword evidence="4 11" id="KW-1134">Transmembrane beta strand</keyword>
<evidence type="ECO:0000256" key="6">
    <source>
        <dbReference type="ARBA" id="ARBA00022729"/>
    </source>
</evidence>
<evidence type="ECO:0000259" key="14">
    <source>
        <dbReference type="Pfam" id="PF00593"/>
    </source>
</evidence>
<sequence length="774" mass="85880">MKSPPALLHTLSLFMLTCGLPSTAQEQARPTKDIQKSAKKEAEIQNAAGGPVLPEIVVVASRSAQPGADVPASTTVLNQDASVFSLATGMRDYARYEPGVSVPYGVGGSGPAANSRPGTSSINIRGLDGNRVLMTMDGIRQPDQFTFGGAYNIGRDYIDVDSLKQVEVLKNAASSLYGSDALAGVVSFTTIDPEDLLAQSPSGRNSVARLTTRYDSTDDSWGHTLSMAQHAGNVDFLLHCTRRDGHEVDNRGSIEPDHANYNVNNWLSKVVWRPSARDRFELTGEYLERSSDNDLLSARRVVVAAPGVNYNVKSLLLNDDLHRMRFSLEHKYDAAGLGWIFDHLTWSAYYQVAETPEHQVEDRDRITPSYQDRLRIRDYRCRQDHIGANFDFTKAFKTGDLNHTLAYGSQMVTSFSSRVRDATEYNLTTGTQTKIITPDTYPLKDMPDTRTSRVGLYIQDEISWGQNQRHHLTPGVRAEYYHVETNSDPLYLSASAGRTAQDFNQFAIAPKLAYLFKIDEEHSAYFQYANGFRNPSGEELNATITNTAFGYQTVPNPNLKKEASNSFEIGVRRKGKSSSWNLAGYYNHYENFINSFMQVGGTGAPGDPIIYQSTNLSSAEIYGLEFKGDSTLGFIHESLGNFGIFTNAACSQGWDGQNKQPLASVDPFKLVTGLRYRRETWQMELISTYYGRKGSTFSSPGGINQFKTPSALTLDLVARWQLSKNITLSAGIYNLTNQKYWLYQNVRGVDAANPQLDRYTQPGINGRVALTVVF</sequence>
<dbReference type="InterPro" id="IPR039426">
    <property type="entry name" value="TonB-dep_rcpt-like"/>
</dbReference>
<comment type="subcellular location">
    <subcellularLocation>
        <location evidence="1 11">Cell outer membrane</location>
        <topology evidence="1 11">Multi-pass membrane protein</topology>
    </subcellularLocation>
</comment>
<evidence type="ECO:0000256" key="8">
    <source>
        <dbReference type="ARBA" id="ARBA00023136"/>
    </source>
</evidence>
<dbReference type="InterPro" id="IPR036942">
    <property type="entry name" value="Beta-barrel_TonB_sf"/>
</dbReference>
<dbReference type="Gene3D" id="2.170.130.10">
    <property type="entry name" value="TonB-dependent receptor, plug domain"/>
    <property type="match status" value="1"/>
</dbReference>
<name>A0A7W7Y9N0_9BACT</name>
<dbReference type="CDD" id="cd01347">
    <property type="entry name" value="ligand_gated_channel"/>
    <property type="match status" value="1"/>
</dbReference>
<evidence type="ECO:0000256" key="11">
    <source>
        <dbReference type="PROSITE-ProRule" id="PRU01360"/>
    </source>
</evidence>
<comment type="similarity">
    <text evidence="2 11 12">Belongs to the TonB-dependent receptor family.</text>
</comment>
<comment type="caution">
    <text evidence="16">The sequence shown here is derived from an EMBL/GenBank/DDBJ whole genome shotgun (WGS) entry which is preliminary data.</text>
</comment>
<keyword evidence="5 11" id="KW-0812">Transmembrane</keyword>
<dbReference type="AlphaFoldDB" id="A0A7W7Y9N0"/>
<dbReference type="InterPro" id="IPR010949">
    <property type="entry name" value="TonB_Hb/transfer/lactofer_rcpt"/>
</dbReference>
<dbReference type="PROSITE" id="PS52016">
    <property type="entry name" value="TONB_DEPENDENT_REC_3"/>
    <property type="match status" value="1"/>
</dbReference>
<dbReference type="InterPro" id="IPR000531">
    <property type="entry name" value="Beta-barrel_TonB"/>
</dbReference>
<feature type="domain" description="TonB-dependent receptor plug" evidence="15">
    <location>
        <begin position="68"/>
        <end position="185"/>
    </location>
</feature>
<evidence type="ECO:0000256" key="13">
    <source>
        <dbReference type="SAM" id="SignalP"/>
    </source>
</evidence>
<reference evidence="16 17" key="1">
    <citation type="submission" date="2020-08" db="EMBL/GenBank/DDBJ databases">
        <title>Genomic Encyclopedia of Type Strains, Phase IV (KMG-IV): sequencing the most valuable type-strain genomes for metagenomic binning, comparative biology and taxonomic classification.</title>
        <authorList>
            <person name="Goeker M."/>
        </authorList>
    </citation>
    <scope>NUCLEOTIDE SEQUENCE [LARGE SCALE GENOMIC DNA]</scope>
    <source>
        <strain evidence="16 17">DSM 12252</strain>
    </source>
</reference>
<keyword evidence="9 16" id="KW-0675">Receptor</keyword>
<dbReference type="InterPro" id="IPR037066">
    <property type="entry name" value="Plug_dom_sf"/>
</dbReference>
<evidence type="ECO:0000256" key="4">
    <source>
        <dbReference type="ARBA" id="ARBA00022452"/>
    </source>
</evidence>
<dbReference type="GO" id="GO:0015344">
    <property type="term" value="F:siderophore uptake transmembrane transporter activity"/>
    <property type="evidence" value="ECO:0007669"/>
    <property type="project" value="TreeGrafter"/>
</dbReference>
<dbReference type="Gene3D" id="2.40.170.20">
    <property type="entry name" value="TonB-dependent receptor, beta-barrel domain"/>
    <property type="match status" value="1"/>
</dbReference>
<keyword evidence="10 11" id="KW-0998">Cell outer membrane</keyword>
<accession>A0A7W7Y9N0</accession>
<evidence type="ECO:0000256" key="1">
    <source>
        <dbReference type="ARBA" id="ARBA00004571"/>
    </source>
</evidence>
<dbReference type="InterPro" id="IPR012910">
    <property type="entry name" value="Plug_dom"/>
</dbReference>
<feature type="domain" description="TonB-dependent receptor-like beta-barrel" evidence="14">
    <location>
        <begin position="309"/>
        <end position="735"/>
    </location>
</feature>
<evidence type="ECO:0000256" key="9">
    <source>
        <dbReference type="ARBA" id="ARBA00023170"/>
    </source>
</evidence>
<proteinExistence type="inferred from homology"/>
<dbReference type="PANTHER" id="PTHR30069">
    <property type="entry name" value="TONB-DEPENDENT OUTER MEMBRANE RECEPTOR"/>
    <property type="match status" value="1"/>
</dbReference>
<protein>
    <submittedName>
        <fullName evidence="16">Hemoglobin/transferrin/lactoferrin receptor protein</fullName>
    </submittedName>
</protein>
<evidence type="ECO:0000259" key="15">
    <source>
        <dbReference type="Pfam" id="PF07715"/>
    </source>
</evidence>
<evidence type="ECO:0000256" key="7">
    <source>
        <dbReference type="ARBA" id="ARBA00023077"/>
    </source>
</evidence>
<feature type="signal peptide" evidence="13">
    <location>
        <begin position="1"/>
        <end position="24"/>
    </location>
</feature>
<organism evidence="16 17">
    <name type="scientific">Prosthecobacter vanneervenii</name>
    <dbReference type="NCBI Taxonomy" id="48466"/>
    <lineage>
        <taxon>Bacteria</taxon>
        <taxon>Pseudomonadati</taxon>
        <taxon>Verrucomicrobiota</taxon>
        <taxon>Verrucomicrobiia</taxon>
        <taxon>Verrucomicrobiales</taxon>
        <taxon>Verrucomicrobiaceae</taxon>
        <taxon>Prosthecobacter</taxon>
    </lineage>
</organism>
<dbReference type="EMBL" id="JACHIG010000003">
    <property type="protein sequence ID" value="MBB5032198.1"/>
    <property type="molecule type" value="Genomic_DNA"/>
</dbReference>
<dbReference type="RefSeq" id="WP_184339135.1">
    <property type="nucleotide sequence ID" value="NZ_JACHIG010000003.1"/>
</dbReference>
<evidence type="ECO:0000256" key="5">
    <source>
        <dbReference type="ARBA" id="ARBA00022692"/>
    </source>
</evidence>
<evidence type="ECO:0000313" key="17">
    <source>
        <dbReference type="Proteomes" id="UP000590740"/>
    </source>
</evidence>
<keyword evidence="6 13" id="KW-0732">Signal</keyword>
<feature type="chain" id="PRO_5030949880" evidence="13">
    <location>
        <begin position="25"/>
        <end position="774"/>
    </location>
</feature>
<dbReference type="InterPro" id="IPR011276">
    <property type="entry name" value="TonB_haem/Hb_rcpt"/>
</dbReference>
<dbReference type="GO" id="GO:0044718">
    <property type="term" value="P:siderophore transmembrane transport"/>
    <property type="evidence" value="ECO:0007669"/>
    <property type="project" value="TreeGrafter"/>
</dbReference>
<evidence type="ECO:0000256" key="10">
    <source>
        <dbReference type="ARBA" id="ARBA00023237"/>
    </source>
</evidence>
<evidence type="ECO:0000256" key="3">
    <source>
        <dbReference type="ARBA" id="ARBA00022448"/>
    </source>
</evidence>
<dbReference type="GO" id="GO:0015232">
    <property type="term" value="F:heme transmembrane transporter activity"/>
    <property type="evidence" value="ECO:0007669"/>
    <property type="project" value="InterPro"/>
</dbReference>
<dbReference type="NCBIfam" id="TIGR01785">
    <property type="entry name" value="TonB-hemin"/>
    <property type="match status" value="1"/>
</dbReference>
<keyword evidence="8 11" id="KW-0472">Membrane</keyword>
<dbReference type="PANTHER" id="PTHR30069:SF29">
    <property type="entry name" value="HEMOGLOBIN AND HEMOGLOBIN-HAPTOGLOBIN-BINDING PROTEIN 1-RELATED"/>
    <property type="match status" value="1"/>
</dbReference>
<dbReference type="NCBIfam" id="TIGR01786">
    <property type="entry name" value="TonB-hemlactrns"/>
    <property type="match status" value="1"/>
</dbReference>
<dbReference type="Pfam" id="PF00593">
    <property type="entry name" value="TonB_dep_Rec_b-barrel"/>
    <property type="match status" value="1"/>
</dbReference>